<feature type="non-terminal residue" evidence="1">
    <location>
        <position position="64"/>
    </location>
</feature>
<organism evidence="1 2">
    <name type="scientific">Cochliobolus sativus (strain ND90Pr / ATCC 201652)</name>
    <name type="common">Common root rot and spot blotch fungus</name>
    <name type="synonym">Bipolaris sorokiniana</name>
    <dbReference type="NCBI Taxonomy" id="665912"/>
    <lineage>
        <taxon>Eukaryota</taxon>
        <taxon>Fungi</taxon>
        <taxon>Dikarya</taxon>
        <taxon>Ascomycota</taxon>
        <taxon>Pezizomycotina</taxon>
        <taxon>Dothideomycetes</taxon>
        <taxon>Pleosporomycetidae</taxon>
        <taxon>Pleosporales</taxon>
        <taxon>Pleosporineae</taxon>
        <taxon>Pleosporaceae</taxon>
        <taxon>Bipolaris</taxon>
    </lineage>
</organism>
<evidence type="ECO:0000313" key="1">
    <source>
        <dbReference type="EMBL" id="EMD69860.1"/>
    </source>
</evidence>
<accession>M2T5Z7</accession>
<keyword evidence="2" id="KW-1185">Reference proteome</keyword>
<dbReference type="Proteomes" id="UP000016934">
    <property type="component" value="Unassembled WGS sequence"/>
</dbReference>
<dbReference type="AlphaFoldDB" id="M2T5Z7"/>
<dbReference type="OrthoDB" id="5599418at2759"/>
<reference evidence="1 2" key="1">
    <citation type="journal article" date="2012" name="PLoS Pathog.">
        <title>Diverse lifestyles and strategies of plant pathogenesis encoded in the genomes of eighteen Dothideomycetes fungi.</title>
        <authorList>
            <person name="Ohm R.A."/>
            <person name="Feau N."/>
            <person name="Henrissat B."/>
            <person name="Schoch C.L."/>
            <person name="Horwitz B.A."/>
            <person name="Barry K.W."/>
            <person name="Condon B.J."/>
            <person name="Copeland A.C."/>
            <person name="Dhillon B."/>
            <person name="Glaser F."/>
            <person name="Hesse C.N."/>
            <person name="Kosti I."/>
            <person name="LaButti K."/>
            <person name="Lindquist E.A."/>
            <person name="Lucas S."/>
            <person name="Salamov A.A."/>
            <person name="Bradshaw R.E."/>
            <person name="Ciuffetti L."/>
            <person name="Hamelin R.C."/>
            <person name="Kema G.H.J."/>
            <person name="Lawrence C."/>
            <person name="Scott J.A."/>
            <person name="Spatafora J.W."/>
            <person name="Turgeon B.G."/>
            <person name="de Wit P.J.G.M."/>
            <person name="Zhong S."/>
            <person name="Goodwin S.B."/>
            <person name="Grigoriev I.V."/>
        </authorList>
    </citation>
    <scope>NUCLEOTIDE SEQUENCE [LARGE SCALE GENOMIC DNA]</scope>
    <source>
        <strain evidence="2">ND90Pr / ATCC 201652</strain>
    </source>
</reference>
<name>M2T5Z7_COCSN</name>
<evidence type="ECO:0000313" key="2">
    <source>
        <dbReference type="Proteomes" id="UP000016934"/>
    </source>
</evidence>
<dbReference type="GeneID" id="19140512"/>
<feature type="non-terminal residue" evidence="1">
    <location>
        <position position="1"/>
    </location>
</feature>
<dbReference type="eggNOG" id="ENOG502TGT4">
    <property type="taxonomic scope" value="Eukaryota"/>
</dbReference>
<dbReference type="EMBL" id="KB445637">
    <property type="protein sequence ID" value="EMD69860.1"/>
    <property type="molecule type" value="Genomic_DNA"/>
</dbReference>
<protein>
    <submittedName>
        <fullName evidence="1">Uncharacterized protein</fullName>
    </submittedName>
</protein>
<dbReference type="RefSeq" id="XP_007695061.1">
    <property type="nucleotide sequence ID" value="XM_007696871.1"/>
</dbReference>
<dbReference type="KEGG" id="bsc:COCSADRAFT_74309"/>
<gene>
    <name evidence="1" type="ORF">COCSADRAFT_74309</name>
</gene>
<dbReference type="HOGENOM" id="CLU_2873730_0_0_1"/>
<sequence length="64" mass="7216">LQVFAASLQDIEKALRPKTQLTIAEVTKSLPLYLRQYASLFTPKEGDELPPLRGPDVDHKIELI</sequence>
<proteinExistence type="predicted"/>
<reference evidence="2" key="2">
    <citation type="journal article" date="2013" name="PLoS Genet.">
        <title>Comparative genome structure, secondary metabolite, and effector coding capacity across Cochliobolus pathogens.</title>
        <authorList>
            <person name="Condon B.J."/>
            <person name="Leng Y."/>
            <person name="Wu D."/>
            <person name="Bushley K.E."/>
            <person name="Ohm R.A."/>
            <person name="Otillar R."/>
            <person name="Martin J."/>
            <person name="Schackwitz W."/>
            <person name="Grimwood J."/>
            <person name="MohdZainudin N."/>
            <person name="Xue C."/>
            <person name="Wang R."/>
            <person name="Manning V.A."/>
            <person name="Dhillon B."/>
            <person name="Tu Z.J."/>
            <person name="Steffenson B.J."/>
            <person name="Salamov A."/>
            <person name="Sun H."/>
            <person name="Lowry S."/>
            <person name="LaButti K."/>
            <person name="Han J."/>
            <person name="Copeland A."/>
            <person name="Lindquist E."/>
            <person name="Barry K."/>
            <person name="Schmutz J."/>
            <person name="Baker S.E."/>
            <person name="Ciuffetti L.M."/>
            <person name="Grigoriev I.V."/>
            <person name="Zhong S."/>
            <person name="Turgeon B.G."/>
        </authorList>
    </citation>
    <scope>NUCLEOTIDE SEQUENCE [LARGE SCALE GENOMIC DNA]</scope>
    <source>
        <strain evidence="2">ND90Pr / ATCC 201652</strain>
    </source>
</reference>